<dbReference type="RefSeq" id="WP_055426327.1">
    <property type="nucleotide sequence ID" value="NZ_FCOR01000017.1"/>
</dbReference>
<protein>
    <submittedName>
        <fullName evidence="1">Uncharacterized protein</fullName>
    </submittedName>
</protein>
<gene>
    <name evidence="1" type="ORF">Ga0061079_11727</name>
</gene>
<sequence length="98" mass="11232">MIVTTLRKQNYLDLAIQYMGNPAEAFSLAYQKKESLTKDLQAGEEISIPKYDQKYQDVVNYFKATKAAPATAYPFQEVGMQEGVGYWYINTDFIVTEK</sequence>
<evidence type="ECO:0000313" key="1">
    <source>
        <dbReference type="EMBL" id="CVK17159.1"/>
    </source>
</evidence>
<dbReference type="EMBL" id="FCOR01000017">
    <property type="protein sequence ID" value="CVK17159.1"/>
    <property type="molecule type" value="Genomic_DNA"/>
</dbReference>
<accession>A0A0X3APU8</accession>
<keyword evidence="2" id="KW-1185">Reference proteome</keyword>
<dbReference type="STRING" id="1586267.GCA_001418685_02025"/>
<proteinExistence type="predicted"/>
<dbReference type="OrthoDB" id="1100373at2"/>
<dbReference type="AlphaFoldDB" id="A0A0X3APU8"/>
<organism evidence="1 2">
    <name type="scientific">Apibacter mensalis</name>
    <dbReference type="NCBI Taxonomy" id="1586267"/>
    <lineage>
        <taxon>Bacteria</taxon>
        <taxon>Pseudomonadati</taxon>
        <taxon>Bacteroidota</taxon>
        <taxon>Flavobacteriia</taxon>
        <taxon>Flavobacteriales</taxon>
        <taxon>Weeksellaceae</taxon>
        <taxon>Apibacter</taxon>
    </lineage>
</organism>
<dbReference type="Proteomes" id="UP000182761">
    <property type="component" value="Unassembled WGS sequence"/>
</dbReference>
<reference evidence="1 2" key="1">
    <citation type="submission" date="2016-01" db="EMBL/GenBank/DDBJ databases">
        <authorList>
            <person name="McClelland M."/>
            <person name="Jain A."/>
            <person name="Saraogi P."/>
            <person name="Mendelson R."/>
            <person name="Westerman R."/>
            <person name="SanMiguel P."/>
            <person name="Csonka L."/>
        </authorList>
    </citation>
    <scope>NUCLEOTIDE SEQUENCE [LARGE SCALE GENOMIC DNA]</scope>
    <source>
        <strain evidence="1 2">R-53146</strain>
    </source>
</reference>
<name>A0A0X3APU8_9FLAO</name>
<evidence type="ECO:0000313" key="2">
    <source>
        <dbReference type="Proteomes" id="UP000182761"/>
    </source>
</evidence>